<comment type="function">
    <text evidence="6">Clathrin is the major protein of the polyhedral coat of coated pits and vesicles.</text>
</comment>
<evidence type="ECO:0000313" key="8">
    <source>
        <dbReference type="EMBL" id="TFY79602.1"/>
    </source>
</evidence>
<accession>A0A4Y9ZXS8</accession>
<dbReference type="GO" id="GO:0030132">
    <property type="term" value="C:clathrin coat of coated pit"/>
    <property type="evidence" value="ECO:0007669"/>
    <property type="project" value="InterPro"/>
</dbReference>
<dbReference type="PANTHER" id="PTHR10639">
    <property type="entry name" value="CLATHRIN LIGHT CHAIN"/>
    <property type="match status" value="1"/>
</dbReference>
<sequence>MADFLGGGDDIDFERAASAFPDISLDGEGDIPSLPTAAPPIIPEATGVPFNLDALTSPPPMRDVKITGDDDGVIEKFENEFPDIDLPAEPPVQLPPSQSSFGAASPFAPKPQPSALSSTPILAQQVEEEEPEVIKQWRERQAEEIQRRDEASKAKREETISKAERAIDQFYEDYNAKQTRQIKQNKEEEAVFLAELNEKLSQGTTWDRICDLIELQNSQSKTLARAGPGTTELGRYREVLLRMKREGTSAPGAAGY</sequence>
<keyword evidence="5 6" id="KW-0968">Cytoplasmic vesicle</keyword>
<dbReference type="PANTHER" id="PTHR10639:SF7">
    <property type="entry name" value="CLATHRIN LIGHT CHAIN"/>
    <property type="match status" value="1"/>
</dbReference>
<evidence type="ECO:0000313" key="9">
    <source>
        <dbReference type="Proteomes" id="UP000298061"/>
    </source>
</evidence>
<comment type="subcellular location">
    <subcellularLocation>
        <location evidence="1 6">Cytoplasmic vesicle membrane</location>
        <topology evidence="1 6">Peripheral membrane protein</topology>
        <orientation evidence="1 6">Cytoplasmic side</orientation>
    </subcellularLocation>
    <subcellularLocation>
        <location evidence="6">Membrane</location>
        <location evidence="6">Coated pit</location>
        <topology evidence="6">Peripheral membrane protein</topology>
        <orientation evidence="6">Cytoplasmic side</orientation>
    </subcellularLocation>
    <text evidence="6">Cytoplasmic face of coated pits and vesicles.</text>
</comment>
<evidence type="ECO:0000256" key="5">
    <source>
        <dbReference type="ARBA" id="ARBA00023329"/>
    </source>
</evidence>
<dbReference type="Proteomes" id="UP000298061">
    <property type="component" value="Unassembled WGS sequence"/>
</dbReference>
<evidence type="ECO:0000256" key="1">
    <source>
        <dbReference type="ARBA" id="ARBA00004180"/>
    </source>
</evidence>
<dbReference type="GO" id="GO:0006886">
    <property type="term" value="P:intracellular protein transport"/>
    <property type="evidence" value="ECO:0007669"/>
    <property type="project" value="InterPro"/>
</dbReference>
<reference evidence="8 9" key="1">
    <citation type="submission" date="2019-02" db="EMBL/GenBank/DDBJ databases">
        <title>Genome sequencing of the rare red list fungi Hericium alpestre (H. flagellum).</title>
        <authorList>
            <person name="Buettner E."/>
            <person name="Kellner H."/>
        </authorList>
    </citation>
    <scope>NUCLEOTIDE SEQUENCE [LARGE SCALE GENOMIC DNA]</scope>
    <source>
        <strain evidence="8 9">DSM 108284</strain>
    </source>
</reference>
<organism evidence="8 9">
    <name type="scientific">Hericium alpestre</name>
    <dbReference type="NCBI Taxonomy" id="135208"/>
    <lineage>
        <taxon>Eukaryota</taxon>
        <taxon>Fungi</taxon>
        <taxon>Dikarya</taxon>
        <taxon>Basidiomycota</taxon>
        <taxon>Agaricomycotina</taxon>
        <taxon>Agaricomycetes</taxon>
        <taxon>Russulales</taxon>
        <taxon>Hericiaceae</taxon>
        <taxon>Hericium</taxon>
    </lineage>
</organism>
<proteinExistence type="inferred from homology"/>
<dbReference type="STRING" id="135208.A0A4Y9ZXS8"/>
<dbReference type="AlphaFoldDB" id="A0A4Y9ZXS8"/>
<evidence type="ECO:0000256" key="2">
    <source>
        <dbReference type="ARBA" id="ARBA00005263"/>
    </source>
</evidence>
<dbReference type="GO" id="GO:0030130">
    <property type="term" value="C:clathrin coat of trans-Golgi network vesicle"/>
    <property type="evidence" value="ECO:0007669"/>
    <property type="project" value="InterPro"/>
</dbReference>
<evidence type="ECO:0000256" key="3">
    <source>
        <dbReference type="ARBA" id="ARBA00023136"/>
    </source>
</evidence>
<dbReference type="GO" id="GO:0072583">
    <property type="term" value="P:clathrin-dependent endocytosis"/>
    <property type="evidence" value="ECO:0007669"/>
    <property type="project" value="TreeGrafter"/>
</dbReference>
<evidence type="ECO:0000256" key="6">
    <source>
        <dbReference type="RuleBase" id="RU363137"/>
    </source>
</evidence>
<keyword evidence="4 6" id="KW-0168">Coated pit</keyword>
<keyword evidence="3 6" id="KW-0472">Membrane</keyword>
<comment type="similarity">
    <text evidence="2 6">Belongs to the clathrin light chain family.</text>
</comment>
<keyword evidence="9" id="KW-1185">Reference proteome</keyword>
<feature type="region of interest" description="Disordered" evidence="7">
    <location>
        <begin position="83"/>
        <end position="119"/>
    </location>
</feature>
<dbReference type="EMBL" id="SFCI01000471">
    <property type="protein sequence ID" value="TFY79602.1"/>
    <property type="molecule type" value="Genomic_DNA"/>
</dbReference>
<dbReference type="GO" id="GO:0032050">
    <property type="term" value="F:clathrin heavy chain binding"/>
    <property type="evidence" value="ECO:0007669"/>
    <property type="project" value="TreeGrafter"/>
</dbReference>
<name>A0A4Y9ZXS8_9AGAM</name>
<dbReference type="Pfam" id="PF01086">
    <property type="entry name" value="Clathrin_lg_ch"/>
    <property type="match status" value="1"/>
</dbReference>
<comment type="caution">
    <text evidence="8">The sequence shown here is derived from an EMBL/GenBank/DDBJ whole genome shotgun (WGS) entry which is preliminary data.</text>
</comment>
<dbReference type="InterPro" id="IPR000996">
    <property type="entry name" value="Clathrin_L-chain"/>
</dbReference>
<gene>
    <name evidence="8" type="ORF">EWM64_g4411</name>
</gene>
<evidence type="ECO:0000256" key="7">
    <source>
        <dbReference type="SAM" id="MobiDB-lite"/>
    </source>
</evidence>
<evidence type="ECO:0000256" key="4">
    <source>
        <dbReference type="ARBA" id="ARBA00023176"/>
    </source>
</evidence>
<dbReference type="GO" id="GO:0005198">
    <property type="term" value="F:structural molecule activity"/>
    <property type="evidence" value="ECO:0007669"/>
    <property type="project" value="InterPro"/>
</dbReference>
<dbReference type="OrthoDB" id="5512at2759"/>
<protein>
    <recommendedName>
        <fullName evidence="6">Clathrin light chain</fullName>
    </recommendedName>
</protein>